<dbReference type="PANTHER" id="PTHR10996">
    <property type="entry name" value="2-HYDROXYACID DEHYDROGENASE-RELATED"/>
    <property type="match status" value="1"/>
</dbReference>
<dbReference type="GO" id="GO:0051287">
    <property type="term" value="F:NAD binding"/>
    <property type="evidence" value="ECO:0007669"/>
    <property type="project" value="InterPro"/>
</dbReference>
<evidence type="ECO:0000313" key="7">
    <source>
        <dbReference type="Proteomes" id="UP000468638"/>
    </source>
</evidence>
<reference evidence="6 7" key="1">
    <citation type="submission" date="2019-11" db="EMBL/GenBank/DDBJ databases">
        <title>Genome sequences of 17 halophilic strains isolated from different environments.</title>
        <authorList>
            <person name="Furrow R.E."/>
        </authorList>
    </citation>
    <scope>NUCLEOTIDE SEQUENCE [LARGE SCALE GENOMIC DNA]</scope>
    <source>
        <strain evidence="6 7">22514_16_FS</strain>
    </source>
</reference>
<dbReference type="CDD" id="cd05301">
    <property type="entry name" value="GDH"/>
    <property type="match status" value="1"/>
</dbReference>
<evidence type="ECO:0000259" key="4">
    <source>
        <dbReference type="Pfam" id="PF00389"/>
    </source>
</evidence>
<name>A0A6I4ZU27_9BACI</name>
<dbReference type="InterPro" id="IPR006139">
    <property type="entry name" value="D-isomer_2_OHA_DH_cat_dom"/>
</dbReference>
<organism evidence="6 7">
    <name type="scientific">Pontibacillus yanchengensis</name>
    <dbReference type="NCBI Taxonomy" id="462910"/>
    <lineage>
        <taxon>Bacteria</taxon>
        <taxon>Bacillati</taxon>
        <taxon>Bacillota</taxon>
        <taxon>Bacilli</taxon>
        <taxon>Bacillales</taxon>
        <taxon>Bacillaceae</taxon>
        <taxon>Pontibacillus</taxon>
    </lineage>
</organism>
<evidence type="ECO:0000256" key="1">
    <source>
        <dbReference type="ARBA" id="ARBA00005854"/>
    </source>
</evidence>
<comment type="caution">
    <text evidence="6">The sequence shown here is derived from an EMBL/GenBank/DDBJ whole genome shotgun (WGS) entry which is preliminary data.</text>
</comment>
<dbReference type="SUPFAM" id="SSF51735">
    <property type="entry name" value="NAD(P)-binding Rossmann-fold domains"/>
    <property type="match status" value="1"/>
</dbReference>
<dbReference type="Pfam" id="PF00389">
    <property type="entry name" value="2-Hacid_dh"/>
    <property type="match status" value="1"/>
</dbReference>
<evidence type="ECO:0000259" key="5">
    <source>
        <dbReference type="Pfam" id="PF02826"/>
    </source>
</evidence>
<gene>
    <name evidence="6" type="ORF">GLW05_09055</name>
</gene>
<dbReference type="InterPro" id="IPR029752">
    <property type="entry name" value="D-isomer_DH_CS1"/>
</dbReference>
<evidence type="ECO:0000256" key="2">
    <source>
        <dbReference type="ARBA" id="ARBA00023002"/>
    </source>
</evidence>
<dbReference type="SUPFAM" id="SSF52283">
    <property type="entry name" value="Formate/glycerate dehydrogenase catalytic domain-like"/>
    <property type="match status" value="1"/>
</dbReference>
<dbReference type="GO" id="GO:0016618">
    <property type="term" value="F:hydroxypyruvate reductase [NAD(P)H] activity"/>
    <property type="evidence" value="ECO:0007669"/>
    <property type="project" value="TreeGrafter"/>
</dbReference>
<proteinExistence type="inferred from homology"/>
<dbReference type="PROSITE" id="PS00065">
    <property type="entry name" value="D_2_HYDROXYACID_DH_1"/>
    <property type="match status" value="1"/>
</dbReference>
<accession>A0A6I4ZU27</accession>
<dbReference type="Pfam" id="PF02826">
    <property type="entry name" value="2-Hacid_dh_C"/>
    <property type="match status" value="1"/>
</dbReference>
<feature type="domain" description="D-isomer specific 2-hydroxyacid dehydrogenase catalytic" evidence="4">
    <location>
        <begin position="6"/>
        <end position="320"/>
    </location>
</feature>
<dbReference type="InterPro" id="IPR006140">
    <property type="entry name" value="D-isomer_DH_NAD-bd"/>
</dbReference>
<dbReference type="AlphaFoldDB" id="A0A6I4ZU27"/>
<sequence length="322" mass="35821">MTKPYIFITRSLPEEIVTPFQEKFNVKMWDSEEQPVDREVLLEEAGKADGLITMLSDQVDEELLSRGKQLKVVANLAVGFDNIDIKTAEKNGITITNTPDVLTETTADLTFGLLMATARRLIEANEYVRKGDWENWAPLLMAGHDIHHKTIGIVGMGRIGEAVAHRAKGFHMNVLYHNRSRKKEAEEKLGAVYKPFDELVTQADFVVCLAPLTSETKGMFHKEVFKKMKSTAIFVNASRGDNANEDDLYQALVDGDIAGAGLDVFENEPISKDHPLLSLQQVVALPHIGSASVDTRKAMMNLCLENVQLVLDEQEPKTNVTS</sequence>
<dbReference type="PANTHER" id="PTHR10996:SF283">
    <property type="entry name" value="GLYOXYLATE_HYDROXYPYRUVATE REDUCTASE B"/>
    <property type="match status" value="1"/>
</dbReference>
<protein>
    <submittedName>
        <fullName evidence="6">D-glycerate dehydrogenase</fullName>
    </submittedName>
</protein>
<dbReference type="RefSeq" id="WP_160909522.1">
    <property type="nucleotide sequence ID" value="NZ_WMEQ01000005.1"/>
</dbReference>
<keyword evidence="2 3" id="KW-0560">Oxidoreductase</keyword>
<comment type="similarity">
    <text evidence="1 3">Belongs to the D-isomer specific 2-hydroxyacid dehydrogenase family.</text>
</comment>
<dbReference type="FunFam" id="3.40.50.720:FF:000462">
    <property type="entry name" value="Glyoxylate reductase (NADP+)"/>
    <property type="match status" value="1"/>
</dbReference>
<evidence type="ECO:0000256" key="3">
    <source>
        <dbReference type="RuleBase" id="RU003719"/>
    </source>
</evidence>
<feature type="domain" description="D-isomer specific 2-hydroxyacid dehydrogenase NAD-binding" evidence="5">
    <location>
        <begin position="111"/>
        <end position="289"/>
    </location>
</feature>
<dbReference type="Gene3D" id="3.40.50.720">
    <property type="entry name" value="NAD(P)-binding Rossmann-like Domain"/>
    <property type="match status" value="2"/>
</dbReference>
<evidence type="ECO:0000313" key="6">
    <source>
        <dbReference type="EMBL" id="MYL33745.1"/>
    </source>
</evidence>
<dbReference type="InterPro" id="IPR036291">
    <property type="entry name" value="NAD(P)-bd_dom_sf"/>
</dbReference>
<dbReference type="GO" id="GO:0030267">
    <property type="term" value="F:glyoxylate reductase (NADPH) activity"/>
    <property type="evidence" value="ECO:0007669"/>
    <property type="project" value="TreeGrafter"/>
</dbReference>
<dbReference type="OrthoDB" id="9805416at2"/>
<dbReference type="GO" id="GO:0005829">
    <property type="term" value="C:cytosol"/>
    <property type="evidence" value="ECO:0007669"/>
    <property type="project" value="TreeGrafter"/>
</dbReference>
<dbReference type="EMBL" id="WMEQ01000005">
    <property type="protein sequence ID" value="MYL33745.1"/>
    <property type="molecule type" value="Genomic_DNA"/>
</dbReference>
<dbReference type="Proteomes" id="UP000468638">
    <property type="component" value="Unassembled WGS sequence"/>
</dbReference>
<dbReference type="InterPro" id="IPR050223">
    <property type="entry name" value="D-isomer_2-hydroxyacid_DH"/>
</dbReference>